<organism evidence="3 4">
    <name type="scientific">Natronomonas aquatica</name>
    <dbReference type="NCBI Taxonomy" id="2841590"/>
    <lineage>
        <taxon>Archaea</taxon>
        <taxon>Methanobacteriati</taxon>
        <taxon>Methanobacteriota</taxon>
        <taxon>Stenosarchaea group</taxon>
        <taxon>Halobacteria</taxon>
        <taxon>Halobacteriales</taxon>
        <taxon>Natronomonadaceae</taxon>
        <taxon>Natronomonas</taxon>
    </lineage>
</organism>
<evidence type="ECO:0000256" key="1">
    <source>
        <dbReference type="SAM" id="Phobius"/>
    </source>
</evidence>
<dbReference type="Proteomes" id="UP001139494">
    <property type="component" value="Unassembled WGS sequence"/>
</dbReference>
<feature type="transmembrane region" description="Helical" evidence="1">
    <location>
        <begin position="74"/>
        <end position="92"/>
    </location>
</feature>
<protein>
    <submittedName>
        <fullName evidence="3">DUF2157 domain-containing protein</fullName>
    </submittedName>
</protein>
<proteinExistence type="predicted"/>
<dbReference type="AlphaFoldDB" id="A0A9R1CQQ0"/>
<dbReference type="InterPro" id="IPR018677">
    <property type="entry name" value="DUF2157"/>
</dbReference>
<feature type="transmembrane region" description="Helical" evidence="1">
    <location>
        <begin position="175"/>
        <end position="191"/>
    </location>
</feature>
<feature type="transmembrane region" description="Helical" evidence="1">
    <location>
        <begin position="128"/>
        <end position="145"/>
    </location>
</feature>
<comment type="caution">
    <text evidence="3">The sequence shown here is derived from an EMBL/GenBank/DDBJ whole genome shotgun (WGS) entry which is preliminary data.</text>
</comment>
<name>A0A9R1CQQ0_9EURY</name>
<feature type="domain" description="DUF2157" evidence="2">
    <location>
        <begin position="12"/>
        <end position="151"/>
    </location>
</feature>
<dbReference type="EMBL" id="JAHLKM010000001">
    <property type="protein sequence ID" value="MCQ4331966.1"/>
    <property type="molecule type" value="Genomic_DNA"/>
</dbReference>
<evidence type="ECO:0000313" key="3">
    <source>
        <dbReference type="EMBL" id="MCQ4331966.1"/>
    </source>
</evidence>
<keyword evidence="1" id="KW-0472">Membrane</keyword>
<feature type="transmembrane region" description="Helical" evidence="1">
    <location>
        <begin position="152"/>
        <end position="169"/>
    </location>
</feature>
<dbReference type="Pfam" id="PF09925">
    <property type="entry name" value="DUF2157"/>
    <property type="match status" value="1"/>
</dbReference>
<evidence type="ECO:0000313" key="4">
    <source>
        <dbReference type="Proteomes" id="UP001139494"/>
    </source>
</evidence>
<evidence type="ECO:0000259" key="2">
    <source>
        <dbReference type="Pfam" id="PF09925"/>
    </source>
</evidence>
<feature type="transmembrane region" description="Helical" evidence="1">
    <location>
        <begin position="257"/>
        <end position="276"/>
    </location>
</feature>
<feature type="transmembrane region" description="Helical" evidence="1">
    <location>
        <begin position="99"/>
        <end position="122"/>
    </location>
</feature>
<feature type="transmembrane region" description="Helical" evidence="1">
    <location>
        <begin position="339"/>
        <end position="356"/>
    </location>
</feature>
<sequence>MDPDALRPEVETWVRDGIITESQAETILERYEDDGGGRSRAVLALSAVGAALVFIGVALFLATNWNDLPTAAQVAVLVAAPGSAYAGGAVAYRRTLPRIGLACSLLGSVLVGPSLFLLADLAAVESEIARTGLLFVWTAVSLSSGHALDSRAGVGIGFVVLVALVADLAGSADPVPAVALLGVVLFALANRQDDPVAWTYRTGGAVLVLSGLLFVTTLEGRYGRFDVDPTPILVATASASLAGIGWLGRQGDRHDGAWAATAVIAVAVATGLAALAPDQLPGLAAFIGSHAVTLAAVGATGYVGYRRGSRRLIDLAALAALGQTLSFVASTIVDSLSGSVALVVAGLILLGAGVVLERGRRRLLARLER</sequence>
<accession>A0A9R1CQQ0</accession>
<gene>
    <name evidence="3" type="ORF">KM295_00400</name>
</gene>
<reference evidence="3" key="1">
    <citation type="journal article" date="2023" name="Front. Microbiol.">
        <title>Genomic-based phylogenetic and metabolic analyses of the genus Natronomonas, and description of Natronomonas aquatica sp. nov.</title>
        <authorList>
            <person name="Garcia-Roldan A."/>
            <person name="Duran-Viseras A."/>
            <person name="de la Haba R.R."/>
            <person name="Corral P."/>
            <person name="Sanchez-Porro C."/>
            <person name="Ventosa A."/>
        </authorList>
    </citation>
    <scope>NUCLEOTIDE SEQUENCE</scope>
    <source>
        <strain evidence="3">F2-12</strain>
    </source>
</reference>
<keyword evidence="1" id="KW-1133">Transmembrane helix</keyword>
<keyword evidence="1" id="KW-0812">Transmembrane</keyword>
<dbReference type="RefSeq" id="WP_256027811.1">
    <property type="nucleotide sequence ID" value="NZ_JAHLKM010000001.1"/>
</dbReference>
<keyword evidence="4" id="KW-1185">Reference proteome</keyword>
<feature type="transmembrane region" description="Helical" evidence="1">
    <location>
        <begin position="41"/>
        <end position="62"/>
    </location>
</feature>
<feature type="transmembrane region" description="Helical" evidence="1">
    <location>
        <begin position="230"/>
        <end position="248"/>
    </location>
</feature>
<feature type="transmembrane region" description="Helical" evidence="1">
    <location>
        <begin position="312"/>
        <end position="333"/>
    </location>
</feature>
<feature type="transmembrane region" description="Helical" evidence="1">
    <location>
        <begin position="198"/>
        <end position="218"/>
    </location>
</feature>
<feature type="transmembrane region" description="Helical" evidence="1">
    <location>
        <begin position="282"/>
        <end position="305"/>
    </location>
</feature>